<dbReference type="RefSeq" id="WP_168747128.1">
    <property type="nucleotide sequence ID" value="NZ_CP051464.1"/>
</dbReference>
<name>A0ABX6LU36_BACMO</name>
<dbReference type="EMBL" id="CP051464">
    <property type="protein sequence ID" value="QJC95220.1"/>
    <property type="molecule type" value="Genomic_DNA"/>
</dbReference>
<protein>
    <submittedName>
        <fullName evidence="1">YezA</fullName>
    </submittedName>
</protein>
<proteinExistence type="predicted"/>
<dbReference type="SUPFAM" id="SSF47345">
    <property type="entry name" value="Colicin E immunity proteins"/>
    <property type="match status" value="1"/>
</dbReference>
<evidence type="ECO:0000313" key="2">
    <source>
        <dbReference type="Proteomes" id="UP000501048"/>
    </source>
</evidence>
<keyword evidence="2" id="KW-1185">Reference proteome</keyword>
<dbReference type="Proteomes" id="UP000501048">
    <property type="component" value="Chromosome"/>
</dbReference>
<reference evidence="1 2" key="1">
    <citation type="submission" date="2020-04" db="EMBL/GenBank/DDBJ databases">
        <title>Plant growth promoting and environmental Bacillus: genomic and epigenetic comparison.</title>
        <authorList>
            <person name="Reva O.N."/>
            <person name="Lutz S."/>
            <person name="Ahrens C.H."/>
        </authorList>
    </citation>
    <scope>NUCLEOTIDE SEQUENCE [LARGE SCALE GENOMIC DNA]</scope>
    <source>
        <strain evidence="1 2">UCMB5075</strain>
    </source>
</reference>
<sequence length="77" mass="9081">MDKLTKEELIFLVKELMNPTLDDEKVSEYLYLLEKNVPHPAPSDLIFWSNEDYTAEQVVRIALNYKDEYSNQTVTQI</sequence>
<organism evidence="1 2">
    <name type="scientific">Bacillus mojavensis</name>
    <dbReference type="NCBI Taxonomy" id="72360"/>
    <lineage>
        <taxon>Bacteria</taxon>
        <taxon>Bacillati</taxon>
        <taxon>Bacillota</taxon>
        <taxon>Bacilli</taxon>
        <taxon>Bacillales</taxon>
        <taxon>Bacillaceae</taxon>
        <taxon>Bacillus</taxon>
    </lineage>
</organism>
<dbReference type="InterPro" id="IPR035900">
    <property type="entry name" value="Colicin_E_sf"/>
</dbReference>
<accession>A0ABX6LU36</accession>
<evidence type="ECO:0000313" key="1">
    <source>
        <dbReference type="EMBL" id="QJC95220.1"/>
    </source>
</evidence>
<dbReference type="Gene3D" id="1.10.1200.20">
    <property type="entry name" value="Colicin E immunity protein"/>
    <property type="match status" value="1"/>
</dbReference>
<dbReference type="GeneID" id="76981404"/>
<gene>
    <name evidence="1" type="primary">yezA</name>
    <name evidence="1" type="ORF">HC660_07230</name>
</gene>